<dbReference type="InterPro" id="IPR003346">
    <property type="entry name" value="Transposase_20"/>
</dbReference>
<accession>A0ABW3LQ17</accession>
<dbReference type="PANTHER" id="PTHR33055">
    <property type="entry name" value="TRANSPOSASE FOR INSERTION SEQUENCE ELEMENT IS1111A"/>
    <property type="match status" value="1"/>
</dbReference>
<evidence type="ECO:0000259" key="2">
    <source>
        <dbReference type="Pfam" id="PF02371"/>
    </source>
</evidence>
<dbReference type="EMBL" id="JBHTKJ010000073">
    <property type="protein sequence ID" value="MFD1040506.1"/>
    <property type="molecule type" value="Genomic_DNA"/>
</dbReference>
<protein>
    <submittedName>
        <fullName evidence="3">IS110 family transposase</fullName>
    </submittedName>
</protein>
<evidence type="ECO:0000259" key="1">
    <source>
        <dbReference type="Pfam" id="PF01548"/>
    </source>
</evidence>
<dbReference type="PANTHER" id="PTHR33055:SF13">
    <property type="entry name" value="TRANSPOSASE"/>
    <property type="match status" value="1"/>
</dbReference>
<dbReference type="Proteomes" id="UP001597040">
    <property type="component" value="Unassembled WGS sequence"/>
</dbReference>
<feature type="domain" description="Transposase IS110-like N-terminal" evidence="1">
    <location>
        <begin position="19"/>
        <end position="179"/>
    </location>
</feature>
<feature type="domain" description="Transposase IS116/IS110/IS902 C-terminal" evidence="2">
    <location>
        <begin position="289"/>
        <end position="371"/>
    </location>
</feature>
<gene>
    <name evidence="3" type="ORF">ACFQ3N_19190</name>
</gene>
<dbReference type="InterPro" id="IPR047650">
    <property type="entry name" value="Transpos_IS110"/>
</dbReference>
<sequence length="427" mass="49092">MNYKQNEKILQLTDKTLIIGVDIAKQTHVARAQDFRGVQFGKPLYLENSMEGFQTFNHWMNELTAQHKKSDVIIGMEPTGHYWLPLAYWLMEKRLKVVVVNPAHVKKSKELDDNSPTKNDVKDARVISRLIQDGRYSEPHLPEGIYAELREGMNMYEQLMKDLQAVQGRVHQWIDRYFPEYTTVFAKWEGQSSIQVLKMGMFPDEIVETDEMTILTEIRKEVKRGVGLKKVRQLKEIARHSIGIQEGKTMARMKINTLMDQYTLLHEKISEVWEMIEGLTSTIPGVKEMTDIKGIGDITIAAFLAEVGNLNDYNHPEQIIKLAGLNLKLATSGKWKGKTVITKRGRPKLRALLFKVILPLVNHNPAFKALHEYFTTRKENPLKKKQSLIALCCKLIRILFTVGKKQVAFSPERMLNDIPHFQLQSAA</sequence>
<dbReference type="RefSeq" id="WP_390364648.1">
    <property type="nucleotide sequence ID" value="NZ_JBHTKJ010000073.1"/>
</dbReference>
<keyword evidence="4" id="KW-1185">Reference proteome</keyword>
<name>A0ABW3LQ17_9BACI</name>
<comment type="caution">
    <text evidence="3">The sequence shown here is derived from an EMBL/GenBank/DDBJ whole genome shotgun (WGS) entry which is preliminary data.</text>
</comment>
<dbReference type="NCBIfam" id="NF033542">
    <property type="entry name" value="transpos_IS110"/>
    <property type="match status" value="1"/>
</dbReference>
<dbReference type="Pfam" id="PF02371">
    <property type="entry name" value="Transposase_20"/>
    <property type="match status" value="1"/>
</dbReference>
<reference evidence="4" key="1">
    <citation type="journal article" date="2019" name="Int. J. Syst. Evol. Microbiol.">
        <title>The Global Catalogue of Microorganisms (GCM) 10K type strain sequencing project: providing services to taxonomists for standard genome sequencing and annotation.</title>
        <authorList>
            <consortium name="The Broad Institute Genomics Platform"/>
            <consortium name="The Broad Institute Genome Sequencing Center for Infectious Disease"/>
            <person name="Wu L."/>
            <person name="Ma J."/>
        </authorList>
    </citation>
    <scope>NUCLEOTIDE SEQUENCE [LARGE SCALE GENOMIC DNA]</scope>
    <source>
        <strain evidence="4">CCUG 56754</strain>
    </source>
</reference>
<organism evidence="3 4">
    <name type="scientific">Virgibacillus byunsanensis</name>
    <dbReference type="NCBI Taxonomy" id="570945"/>
    <lineage>
        <taxon>Bacteria</taxon>
        <taxon>Bacillati</taxon>
        <taxon>Bacillota</taxon>
        <taxon>Bacilli</taxon>
        <taxon>Bacillales</taxon>
        <taxon>Bacillaceae</taxon>
        <taxon>Virgibacillus</taxon>
    </lineage>
</organism>
<evidence type="ECO:0000313" key="3">
    <source>
        <dbReference type="EMBL" id="MFD1040506.1"/>
    </source>
</evidence>
<evidence type="ECO:0000313" key="4">
    <source>
        <dbReference type="Proteomes" id="UP001597040"/>
    </source>
</evidence>
<dbReference type="InterPro" id="IPR002525">
    <property type="entry name" value="Transp_IS110-like_N"/>
</dbReference>
<dbReference type="Pfam" id="PF01548">
    <property type="entry name" value="DEDD_Tnp_IS110"/>
    <property type="match status" value="1"/>
</dbReference>
<proteinExistence type="predicted"/>